<dbReference type="PROSITE" id="PS50977">
    <property type="entry name" value="HTH_TETR_2"/>
    <property type="match status" value="1"/>
</dbReference>
<comment type="caution">
    <text evidence="6">The sequence shown here is derived from an EMBL/GenBank/DDBJ whole genome shotgun (WGS) entry which is preliminary data.</text>
</comment>
<dbReference type="PANTHER" id="PTHR47506">
    <property type="entry name" value="TRANSCRIPTIONAL REGULATORY PROTEIN"/>
    <property type="match status" value="1"/>
</dbReference>
<evidence type="ECO:0000313" key="7">
    <source>
        <dbReference type="Proteomes" id="UP000644610"/>
    </source>
</evidence>
<protein>
    <submittedName>
        <fullName evidence="6">TetR family transcriptional regulator</fullName>
    </submittedName>
</protein>
<dbReference type="InterPro" id="IPR001647">
    <property type="entry name" value="HTH_TetR"/>
</dbReference>
<dbReference type="RefSeq" id="WP_203974484.1">
    <property type="nucleotide sequence ID" value="NZ_BAAAKY010000014.1"/>
</dbReference>
<evidence type="ECO:0000259" key="5">
    <source>
        <dbReference type="PROSITE" id="PS50977"/>
    </source>
</evidence>
<dbReference type="InterPro" id="IPR009057">
    <property type="entry name" value="Homeodomain-like_sf"/>
</dbReference>
<evidence type="ECO:0000256" key="2">
    <source>
        <dbReference type="ARBA" id="ARBA00023125"/>
    </source>
</evidence>
<dbReference type="Proteomes" id="UP000644610">
    <property type="component" value="Unassembled WGS sequence"/>
</dbReference>
<dbReference type="GO" id="GO:0003677">
    <property type="term" value="F:DNA binding"/>
    <property type="evidence" value="ECO:0007669"/>
    <property type="project" value="UniProtKB-UniRule"/>
</dbReference>
<feature type="domain" description="HTH tetR-type" evidence="5">
    <location>
        <begin position="10"/>
        <end position="70"/>
    </location>
</feature>
<evidence type="ECO:0000256" key="3">
    <source>
        <dbReference type="ARBA" id="ARBA00023163"/>
    </source>
</evidence>
<keyword evidence="7" id="KW-1185">Reference proteome</keyword>
<reference evidence="6" key="1">
    <citation type="submission" date="2021-01" db="EMBL/GenBank/DDBJ databases">
        <title>Whole genome shotgun sequence of Planotetraspora silvatica NBRC 100141.</title>
        <authorList>
            <person name="Komaki H."/>
            <person name="Tamura T."/>
        </authorList>
    </citation>
    <scope>NUCLEOTIDE SEQUENCE</scope>
    <source>
        <strain evidence="6">NBRC 100141</strain>
    </source>
</reference>
<name>A0A8J3UQL1_9ACTN</name>
<keyword evidence="3" id="KW-0804">Transcription</keyword>
<evidence type="ECO:0000256" key="1">
    <source>
        <dbReference type="ARBA" id="ARBA00023015"/>
    </source>
</evidence>
<dbReference type="InterPro" id="IPR011075">
    <property type="entry name" value="TetR_C"/>
</dbReference>
<evidence type="ECO:0000313" key="6">
    <source>
        <dbReference type="EMBL" id="GII46559.1"/>
    </source>
</evidence>
<dbReference type="SUPFAM" id="SSF46689">
    <property type="entry name" value="Homeodomain-like"/>
    <property type="match status" value="1"/>
</dbReference>
<dbReference type="Pfam" id="PF16925">
    <property type="entry name" value="TetR_C_13"/>
    <property type="match status" value="1"/>
</dbReference>
<organism evidence="6 7">
    <name type="scientific">Planotetraspora silvatica</name>
    <dbReference type="NCBI Taxonomy" id="234614"/>
    <lineage>
        <taxon>Bacteria</taxon>
        <taxon>Bacillati</taxon>
        <taxon>Actinomycetota</taxon>
        <taxon>Actinomycetes</taxon>
        <taxon>Streptosporangiales</taxon>
        <taxon>Streptosporangiaceae</taxon>
        <taxon>Planotetraspora</taxon>
    </lineage>
</organism>
<dbReference type="SUPFAM" id="SSF48498">
    <property type="entry name" value="Tetracyclin repressor-like, C-terminal domain"/>
    <property type="match status" value="1"/>
</dbReference>
<dbReference type="InterPro" id="IPR036271">
    <property type="entry name" value="Tet_transcr_reg_TetR-rel_C_sf"/>
</dbReference>
<dbReference type="Pfam" id="PF00440">
    <property type="entry name" value="TetR_N"/>
    <property type="match status" value="1"/>
</dbReference>
<dbReference type="Gene3D" id="1.10.357.10">
    <property type="entry name" value="Tetracycline Repressor, domain 2"/>
    <property type="match status" value="1"/>
</dbReference>
<sequence>MTRELTPKGSATRQRIIDGAAAEIREHGVAATTLDDVRRRTGTSKSQLFHYFPGGREELLLAVARYEADRVLSDQQPQLSGLTSWPAWEEWRDVLIQRYRRQAWDCPLDALISQLGPSTPGARAVVTELLNRWQGDIAAGVRAMQGQGEIDPRLDAEHAAAALLAGIQGGIVIRLSTGRFTHLEAALDVGIQHLRASRDRHPVDH</sequence>
<dbReference type="PANTHER" id="PTHR47506:SF3">
    <property type="entry name" value="HTH-TYPE TRANSCRIPTIONAL REGULATOR LMRA"/>
    <property type="match status" value="1"/>
</dbReference>
<dbReference type="EMBL" id="BOOQ01000019">
    <property type="protein sequence ID" value="GII46559.1"/>
    <property type="molecule type" value="Genomic_DNA"/>
</dbReference>
<accession>A0A8J3UQL1</accession>
<keyword evidence="2 4" id="KW-0238">DNA-binding</keyword>
<dbReference type="AlphaFoldDB" id="A0A8J3UQL1"/>
<gene>
    <name evidence="6" type="ORF">Psi02_29830</name>
</gene>
<evidence type="ECO:0000256" key="4">
    <source>
        <dbReference type="PROSITE-ProRule" id="PRU00335"/>
    </source>
</evidence>
<keyword evidence="1" id="KW-0805">Transcription regulation</keyword>
<proteinExistence type="predicted"/>
<feature type="DNA-binding region" description="H-T-H motif" evidence="4">
    <location>
        <begin position="33"/>
        <end position="52"/>
    </location>
</feature>